<dbReference type="EMBL" id="KV454208">
    <property type="protein sequence ID" value="ODQ61566.1"/>
    <property type="molecule type" value="Genomic_DNA"/>
</dbReference>
<dbReference type="Pfam" id="PF13855">
    <property type="entry name" value="LRR_8"/>
    <property type="match status" value="1"/>
</dbReference>
<evidence type="ECO:0000313" key="4">
    <source>
        <dbReference type="Proteomes" id="UP000094112"/>
    </source>
</evidence>
<evidence type="ECO:0000256" key="2">
    <source>
        <dbReference type="ARBA" id="ARBA00022737"/>
    </source>
</evidence>
<dbReference type="SUPFAM" id="SSF52047">
    <property type="entry name" value="RNI-like"/>
    <property type="match status" value="1"/>
</dbReference>
<proteinExistence type="predicted"/>
<dbReference type="GO" id="GO:0035591">
    <property type="term" value="F:signaling adaptor activity"/>
    <property type="evidence" value="ECO:0007669"/>
    <property type="project" value="TreeGrafter"/>
</dbReference>
<gene>
    <name evidence="3" type="ORF">WICANDRAFT_75777</name>
</gene>
<accession>A0A1E3P828</accession>
<dbReference type="InterPro" id="IPR032675">
    <property type="entry name" value="LRR_dom_sf"/>
</dbReference>
<dbReference type="PANTHER" id="PTHR47566">
    <property type="match status" value="1"/>
</dbReference>
<keyword evidence="4" id="KW-1185">Reference proteome</keyword>
<dbReference type="GO" id="GO:0061499">
    <property type="term" value="C:outer plaque of mitotic spindle pole body"/>
    <property type="evidence" value="ECO:0007669"/>
    <property type="project" value="TreeGrafter"/>
</dbReference>
<dbReference type="Gene3D" id="3.80.10.10">
    <property type="entry name" value="Ribonuclease Inhibitor"/>
    <property type="match status" value="2"/>
</dbReference>
<dbReference type="GeneID" id="30201505"/>
<dbReference type="InterPro" id="IPR052574">
    <property type="entry name" value="CDIRP"/>
</dbReference>
<dbReference type="GO" id="GO:0031028">
    <property type="term" value="P:septation initiation signaling"/>
    <property type="evidence" value="ECO:0007669"/>
    <property type="project" value="TreeGrafter"/>
</dbReference>
<organism evidence="3 4">
    <name type="scientific">Wickerhamomyces anomalus (strain ATCC 58044 / CBS 1984 / NCYC 433 / NRRL Y-366-8)</name>
    <name type="common">Yeast</name>
    <name type="synonym">Hansenula anomala</name>
    <dbReference type="NCBI Taxonomy" id="683960"/>
    <lineage>
        <taxon>Eukaryota</taxon>
        <taxon>Fungi</taxon>
        <taxon>Dikarya</taxon>
        <taxon>Ascomycota</taxon>
        <taxon>Saccharomycotina</taxon>
        <taxon>Saccharomycetes</taxon>
        <taxon>Phaffomycetales</taxon>
        <taxon>Wickerhamomycetaceae</taxon>
        <taxon>Wickerhamomyces</taxon>
    </lineage>
</organism>
<sequence>MTTMQQSPTKQITERLQRLNLYSGDEPQSRNVRSQSETLTSAKNHLHIPKLIFNQDFADESRVGENTDIFRSPDSGAADIDSDATVDEGDTVVHNKENADTTLPDWMAVKLKMQSSTTTKKNPAKPKLINRNKEFRSTHLKPKLVSSVTDSESESEIFKNETWEEMKKQYDIGGFDDDDDDKSIEESGGVDDTITEARNLNDTSAYSFQDMNNLRIISDAQTSSNGTKKVTSFKSDYIDSPMAAPKILKSFKQQTKPSYTETDDKANDKVEIKLITPVEMNMKFDPDDGKWVSPEQVHEPKPKYDDILVIEEEIKKPVIKILEPTPDNTMKTTLDIDPQQITNVSQLDLSFSESRKTLISALTSVIKPKTDWDKVDEVDLSHKRLITVKSLEEFLPKLLEINLNFNNLTTIEGLSSNLQSVSISHNKISDHFLNFKQFQYLHKIDISFNKLTNMKLFQNLRNLRELNLSNNDIKDFVELPSLQVLNVSNNEINGELNFDNFKFPNLEVLDLSGNKLNKVDMTGLKQLRILKLKNNENLQHLEIEENSTKLKKLNLVGLKKLSKFECLDKLQSLRSLSIEGTTLVKGNFPRLETLKVINDKKLENLFNGSIKVNKHLLSITLEECSIDSKVLLNMNKFHSNFPHLQRISLENNEIKDNYLNLVVFFQKFKNLQKIKLDNNPIVDELKNEQDKRLFKLMIKKLTSDC</sequence>
<name>A0A1E3P828_WICAA</name>
<keyword evidence="2" id="KW-0677">Repeat</keyword>
<evidence type="ECO:0000256" key="1">
    <source>
        <dbReference type="ARBA" id="ARBA00022614"/>
    </source>
</evidence>
<dbReference type="Proteomes" id="UP000094112">
    <property type="component" value="Unassembled WGS sequence"/>
</dbReference>
<keyword evidence="1" id="KW-0433">Leucine-rich repeat</keyword>
<dbReference type="PROSITE" id="PS51450">
    <property type="entry name" value="LRR"/>
    <property type="match status" value="3"/>
</dbReference>
<protein>
    <submittedName>
        <fullName evidence="3">Uncharacterized protein</fullName>
    </submittedName>
</protein>
<reference evidence="3 4" key="1">
    <citation type="journal article" date="2016" name="Proc. Natl. Acad. Sci. U.S.A.">
        <title>Comparative genomics of biotechnologically important yeasts.</title>
        <authorList>
            <person name="Riley R."/>
            <person name="Haridas S."/>
            <person name="Wolfe K.H."/>
            <person name="Lopes M.R."/>
            <person name="Hittinger C.T."/>
            <person name="Goeker M."/>
            <person name="Salamov A.A."/>
            <person name="Wisecaver J.H."/>
            <person name="Long T.M."/>
            <person name="Calvey C.H."/>
            <person name="Aerts A.L."/>
            <person name="Barry K.W."/>
            <person name="Choi C."/>
            <person name="Clum A."/>
            <person name="Coughlan A.Y."/>
            <person name="Deshpande S."/>
            <person name="Douglass A.P."/>
            <person name="Hanson S.J."/>
            <person name="Klenk H.-P."/>
            <person name="LaButti K.M."/>
            <person name="Lapidus A."/>
            <person name="Lindquist E.A."/>
            <person name="Lipzen A.M."/>
            <person name="Meier-Kolthoff J.P."/>
            <person name="Ohm R.A."/>
            <person name="Otillar R.P."/>
            <person name="Pangilinan J.L."/>
            <person name="Peng Y."/>
            <person name="Rokas A."/>
            <person name="Rosa C.A."/>
            <person name="Scheuner C."/>
            <person name="Sibirny A.A."/>
            <person name="Slot J.C."/>
            <person name="Stielow J.B."/>
            <person name="Sun H."/>
            <person name="Kurtzman C.P."/>
            <person name="Blackwell M."/>
            <person name="Grigoriev I.V."/>
            <person name="Jeffries T.W."/>
        </authorList>
    </citation>
    <scope>NUCLEOTIDE SEQUENCE [LARGE SCALE GENOMIC DNA]</scope>
    <source>
        <strain evidence="4">ATCC 58044 / CBS 1984 / NCYC 433 / NRRL Y-366-8</strain>
    </source>
</reference>
<dbReference type="STRING" id="683960.A0A1E3P828"/>
<dbReference type="GO" id="GO:1902412">
    <property type="term" value="P:regulation of mitotic cytokinesis"/>
    <property type="evidence" value="ECO:0007669"/>
    <property type="project" value="TreeGrafter"/>
</dbReference>
<evidence type="ECO:0000313" key="3">
    <source>
        <dbReference type="EMBL" id="ODQ61566.1"/>
    </source>
</evidence>
<dbReference type="RefSeq" id="XP_019040773.1">
    <property type="nucleotide sequence ID" value="XM_019184259.1"/>
</dbReference>
<dbReference type="OrthoDB" id="3980749at2759"/>
<dbReference type="SMART" id="SM00369">
    <property type="entry name" value="LRR_TYP"/>
    <property type="match status" value="3"/>
</dbReference>
<dbReference type="InterPro" id="IPR003591">
    <property type="entry name" value="Leu-rich_rpt_typical-subtyp"/>
</dbReference>
<dbReference type="InterPro" id="IPR001611">
    <property type="entry name" value="Leu-rich_rpt"/>
</dbReference>
<dbReference type="PANTHER" id="PTHR47566:SF1">
    <property type="entry name" value="PROTEIN NUD1"/>
    <property type="match status" value="1"/>
</dbReference>
<dbReference type="AlphaFoldDB" id="A0A1E3P828"/>